<protein>
    <submittedName>
        <fullName evidence="1">Uncharacterized protein</fullName>
    </submittedName>
</protein>
<dbReference type="EMBL" id="KQ971321">
    <property type="protein sequence ID" value="KYB28688.1"/>
    <property type="molecule type" value="Genomic_DNA"/>
</dbReference>
<dbReference type="AlphaFoldDB" id="A0A139WKU5"/>
<keyword evidence="2" id="KW-1185">Reference proteome</keyword>
<accession>A0A139WKU5</accession>
<evidence type="ECO:0000313" key="1">
    <source>
        <dbReference type="EMBL" id="KYB28688.1"/>
    </source>
</evidence>
<sequence length="43" mass="4835">MLEALSFLLNHTKLFGTENWAISFPLLALFGNDLRSMRANPAL</sequence>
<reference evidence="1 2" key="1">
    <citation type="journal article" date="2008" name="Nature">
        <title>The genome of the model beetle and pest Tribolium castaneum.</title>
        <authorList>
            <consortium name="Tribolium Genome Sequencing Consortium"/>
            <person name="Richards S."/>
            <person name="Gibbs R.A."/>
            <person name="Weinstock G.M."/>
            <person name="Brown S.J."/>
            <person name="Denell R."/>
            <person name="Beeman R.W."/>
            <person name="Gibbs R."/>
            <person name="Beeman R.W."/>
            <person name="Brown S.J."/>
            <person name="Bucher G."/>
            <person name="Friedrich M."/>
            <person name="Grimmelikhuijzen C.J."/>
            <person name="Klingler M."/>
            <person name="Lorenzen M."/>
            <person name="Richards S."/>
            <person name="Roth S."/>
            <person name="Schroder R."/>
            <person name="Tautz D."/>
            <person name="Zdobnov E.M."/>
            <person name="Muzny D."/>
            <person name="Gibbs R.A."/>
            <person name="Weinstock G.M."/>
            <person name="Attaway T."/>
            <person name="Bell S."/>
            <person name="Buhay C.J."/>
            <person name="Chandrabose M.N."/>
            <person name="Chavez D."/>
            <person name="Clerk-Blankenburg K.P."/>
            <person name="Cree A."/>
            <person name="Dao M."/>
            <person name="Davis C."/>
            <person name="Chacko J."/>
            <person name="Dinh H."/>
            <person name="Dugan-Rocha S."/>
            <person name="Fowler G."/>
            <person name="Garner T.T."/>
            <person name="Garnes J."/>
            <person name="Gnirke A."/>
            <person name="Hawes A."/>
            <person name="Hernandez J."/>
            <person name="Hines S."/>
            <person name="Holder M."/>
            <person name="Hume J."/>
            <person name="Jhangiani S.N."/>
            <person name="Joshi V."/>
            <person name="Khan Z.M."/>
            <person name="Jackson L."/>
            <person name="Kovar C."/>
            <person name="Kowis A."/>
            <person name="Lee S."/>
            <person name="Lewis L.R."/>
            <person name="Margolis J."/>
            <person name="Morgan M."/>
            <person name="Nazareth L.V."/>
            <person name="Nguyen N."/>
            <person name="Okwuonu G."/>
            <person name="Parker D."/>
            <person name="Richards S."/>
            <person name="Ruiz S.J."/>
            <person name="Santibanez J."/>
            <person name="Savard J."/>
            <person name="Scherer S.E."/>
            <person name="Schneider B."/>
            <person name="Sodergren E."/>
            <person name="Tautz D."/>
            <person name="Vattahil S."/>
            <person name="Villasana D."/>
            <person name="White C.S."/>
            <person name="Wright R."/>
            <person name="Park Y."/>
            <person name="Beeman R.W."/>
            <person name="Lord J."/>
            <person name="Oppert B."/>
            <person name="Lorenzen M."/>
            <person name="Brown S."/>
            <person name="Wang L."/>
            <person name="Savard J."/>
            <person name="Tautz D."/>
            <person name="Richards S."/>
            <person name="Weinstock G."/>
            <person name="Gibbs R.A."/>
            <person name="Liu Y."/>
            <person name="Worley K."/>
            <person name="Weinstock G."/>
            <person name="Elsik C.G."/>
            <person name="Reese J.T."/>
            <person name="Elhaik E."/>
            <person name="Landan G."/>
            <person name="Graur D."/>
            <person name="Arensburger P."/>
            <person name="Atkinson P."/>
            <person name="Beeman R.W."/>
            <person name="Beidler J."/>
            <person name="Brown S.J."/>
            <person name="Demuth J.P."/>
            <person name="Drury D.W."/>
            <person name="Du Y.Z."/>
            <person name="Fujiwara H."/>
            <person name="Lorenzen M."/>
            <person name="Maselli V."/>
            <person name="Osanai M."/>
            <person name="Park Y."/>
            <person name="Robertson H.M."/>
            <person name="Tu Z."/>
            <person name="Wang J.J."/>
            <person name="Wang S."/>
            <person name="Richards S."/>
            <person name="Song H."/>
            <person name="Zhang L."/>
            <person name="Sodergren E."/>
            <person name="Werner D."/>
            <person name="Stanke M."/>
            <person name="Morgenstern B."/>
            <person name="Solovyev V."/>
            <person name="Kosarev P."/>
            <person name="Brown G."/>
            <person name="Chen H.C."/>
            <person name="Ermolaeva O."/>
            <person name="Hlavina W."/>
            <person name="Kapustin Y."/>
            <person name="Kiryutin B."/>
            <person name="Kitts P."/>
            <person name="Maglott D."/>
            <person name="Pruitt K."/>
            <person name="Sapojnikov V."/>
            <person name="Souvorov A."/>
            <person name="Mackey A.J."/>
            <person name="Waterhouse R.M."/>
            <person name="Wyder S."/>
            <person name="Zdobnov E.M."/>
            <person name="Zdobnov E.M."/>
            <person name="Wyder S."/>
            <person name="Kriventseva E.V."/>
            <person name="Kadowaki T."/>
            <person name="Bork P."/>
            <person name="Aranda M."/>
            <person name="Bao R."/>
            <person name="Beermann A."/>
            <person name="Berns N."/>
            <person name="Bolognesi R."/>
            <person name="Bonneton F."/>
            <person name="Bopp D."/>
            <person name="Brown S.J."/>
            <person name="Bucher G."/>
            <person name="Butts T."/>
            <person name="Chaumot A."/>
            <person name="Denell R.E."/>
            <person name="Ferrier D.E."/>
            <person name="Friedrich M."/>
            <person name="Gordon C.M."/>
            <person name="Jindra M."/>
            <person name="Klingler M."/>
            <person name="Lan Q."/>
            <person name="Lattorff H.M."/>
            <person name="Laudet V."/>
            <person name="von Levetsow C."/>
            <person name="Liu Z."/>
            <person name="Lutz R."/>
            <person name="Lynch J.A."/>
            <person name="da Fonseca R.N."/>
            <person name="Posnien N."/>
            <person name="Reuter R."/>
            <person name="Roth S."/>
            <person name="Savard J."/>
            <person name="Schinko J.B."/>
            <person name="Schmitt C."/>
            <person name="Schoppmeier M."/>
            <person name="Schroder R."/>
            <person name="Shippy T.D."/>
            <person name="Simonnet F."/>
            <person name="Marques-Souza H."/>
            <person name="Tautz D."/>
            <person name="Tomoyasu Y."/>
            <person name="Trauner J."/>
            <person name="Van der Zee M."/>
            <person name="Vervoort M."/>
            <person name="Wittkopp N."/>
            <person name="Wimmer E.A."/>
            <person name="Yang X."/>
            <person name="Jones A.K."/>
            <person name="Sattelle D.B."/>
            <person name="Ebert P.R."/>
            <person name="Nelson D."/>
            <person name="Scott J.G."/>
            <person name="Beeman R.W."/>
            <person name="Muthukrishnan S."/>
            <person name="Kramer K.J."/>
            <person name="Arakane Y."/>
            <person name="Beeman R.W."/>
            <person name="Zhu Q."/>
            <person name="Hogenkamp D."/>
            <person name="Dixit R."/>
            <person name="Oppert B."/>
            <person name="Jiang H."/>
            <person name="Zou Z."/>
            <person name="Marshall J."/>
            <person name="Elpidina E."/>
            <person name="Vinokurov K."/>
            <person name="Oppert C."/>
            <person name="Zou Z."/>
            <person name="Evans J."/>
            <person name="Lu Z."/>
            <person name="Zhao P."/>
            <person name="Sumathipala N."/>
            <person name="Altincicek B."/>
            <person name="Vilcinskas A."/>
            <person name="Williams M."/>
            <person name="Hultmark D."/>
            <person name="Hetru C."/>
            <person name="Jiang H."/>
            <person name="Grimmelikhuijzen C.J."/>
            <person name="Hauser F."/>
            <person name="Cazzamali G."/>
            <person name="Williamson M."/>
            <person name="Park Y."/>
            <person name="Li B."/>
            <person name="Tanaka Y."/>
            <person name="Predel R."/>
            <person name="Neupert S."/>
            <person name="Schachtner J."/>
            <person name="Verleyen P."/>
            <person name="Raible F."/>
            <person name="Bork P."/>
            <person name="Friedrich M."/>
            <person name="Walden K.K."/>
            <person name="Robertson H.M."/>
            <person name="Angeli S."/>
            <person name="Foret S."/>
            <person name="Bucher G."/>
            <person name="Schuetz S."/>
            <person name="Maleszka R."/>
            <person name="Wimmer E.A."/>
            <person name="Beeman R.W."/>
            <person name="Lorenzen M."/>
            <person name="Tomoyasu Y."/>
            <person name="Miller S.C."/>
            <person name="Grossmann D."/>
            <person name="Bucher G."/>
        </authorList>
    </citation>
    <scope>NUCLEOTIDE SEQUENCE [LARGE SCALE GENOMIC DNA]</scope>
    <source>
        <strain evidence="1 2">Georgia GA2</strain>
    </source>
</reference>
<organism evidence="1 2">
    <name type="scientific">Tribolium castaneum</name>
    <name type="common">Red flour beetle</name>
    <dbReference type="NCBI Taxonomy" id="7070"/>
    <lineage>
        <taxon>Eukaryota</taxon>
        <taxon>Metazoa</taxon>
        <taxon>Ecdysozoa</taxon>
        <taxon>Arthropoda</taxon>
        <taxon>Hexapoda</taxon>
        <taxon>Insecta</taxon>
        <taxon>Pterygota</taxon>
        <taxon>Neoptera</taxon>
        <taxon>Endopterygota</taxon>
        <taxon>Coleoptera</taxon>
        <taxon>Polyphaga</taxon>
        <taxon>Cucujiformia</taxon>
        <taxon>Tenebrionidae</taxon>
        <taxon>Tenebrionidae incertae sedis</taxon>
        <taxon>Tribolium</taxon>
    </lineage>
</organism>
<name>A0A139WKU5_TRICA</name>
<proteinExistence type="predicted"/>
<evidence type="ECO:0000313" key="2">
    <source>
        <dbReference type="Proteomes" id="UP000007266"/>
    </source>
</evidence>
<gene>
    <name evidence="1" type="primary">AUGUSTUS-3.0.2_32407</name>
    <name evidence="1" type="ORF">TcasGA2_TC032407</name>
</gene>
<dbReference type="Proteomes" id="UP000007266">
    <property type="component" value="Linkage group 3"/>
</dbReference>
<reference evidence="1 2" key="2">
    <citation type="journal article" date="2010" name="Nucleic Acids Res.">
        <title>BeetleBase in 2010: revisions to provide comprehensive genomic information for Tribolium castaneum.</title>
        <authorList>
            <person name="Kim H.S."/>
            <person name="Murphy T."/>
            <person name="Xia J."/>
            <person name="Caragea D."/>
            <person name="Park Y."/>
            <person name="Beeman R.W."/>
            <person name="Lorenzen M.D."/>
            <person name="Butcher S."/>
            <person name="Manak J.R."/>
            <person name="Brown S.J."/>
        </authorList>
    </citation>
    <scope>GENOME REANNOTATION</scope>
    <source>
        <strain evidence="1 2">Georgia GA2</strain>
    </source>
</reference>
<dbReference type="InParanoid" id="A0A139WKU5"/>